<name>A0A4R7JRW6_9FLAO</name>
<keyword evidence="1" id="KW-0472">Membrane</keyword>
<dbReference type="AlphaFoldDB" id="A0A4R7JRW6"/>
<feature type="transmembrane region" description="Helical" evidence="1">
    <location>
        <begin position="46"/>
        <end position="67"/>
    </location>
</feature>
<evidence type="ECO:0000259" key="2">
    <source>
        <dbReference type="Pfam" id="PF08334"/>
    </source>
</evidence>
<dbReference type="Pfam" id="PF08334">
    <property type="entry name" value="T2SSG"/>
    <property type="match status" value="1"/>
</dbReference>
<evidence type="ECO:0000313" key="4">
    <source>
        <dbReference type="Proteomes" id="UP000294749"/>
    </source>
</evidence>
<dbReference type="EMBL" id="SOAY01000014">
    <property type="protein sequence ID" value="TDT40574.1"/>
    <property type="molecule type" value="Genomic_DNA"/>
</dbReference>
<sequence length="155" mass="18310">MIEFIVSTLVEFGLLREDYKHRKRIGKKEKDDGIKRPIQKIFMQPSMLVIIIILVITCISSFLFFTYQSRSIYPEKTKNEIFEMSDRMENWYEKFAVYPVDLNELIGNSPIRQEWQTDAWNRAYKFEITNDGKRYLIISAGSDGKFGTEDDINSN</sequence>
<dbReference type="InterPro" id="IPR045584">
    <property type="entry name" value="Pilin-like"/>
</dbReference>
<keyword evidence="1" id="KW-1133">Transmembrane helix</keyword>
<protein>
    <submittedName>
        <fullName evidence="3">General secretion pathway protein G</fullName>
    </submittedName>
</protein>
<evidence type="ECO:0000256" key="1">
    <source>
        <dbReference type="SAM" id="Phobius"/>
    </source>
</evidence>
<accession>A0A4R7JRW6</accession>
<comment type="caution">
    <text evidence="3">The sequence shown here is derived from an EMBL/GenBank/DDBJ whole genome shotgun (WGS) entry which is preliminary data.</text>
</comment>
<gene>
    <name evidence="3" type="ORF">CLV90_3423</name>
</gene>
<proteinExistence type="predicted"/>
<reference evidence="3 4" key="1">
    <citation type="submission" date="2019-03" db="EMBL/GenBank/DDBJ databases">
        <title>Genomic Encyclopedia of Archaeal and Bacterial Type Strains, Phase II (KMG-II): from individual species to whole genera.</title>
        <authorList>
            <person name="Goeker M."/>
        </authorList>
    </citation>
    <scope>NUCLEOTIDE SEQUENCE [LARGE SCALE GENOMIC DNA]</scope>
    <source>
        <strain evidence="3 4">DSM 25233</strain>
    </source>
</reference>
<dbReference type="InterPro" id="IPR013545">
    <property type="entry name" value="T2SS_protein-GspG_C"/>
</dbReference>
<keyword evidence="4" id="KW-1185">Reference proteome</keyword>
<dbReference type="SUPFAM" id="SSF54523">
    <property type="entry name" value="Pili subunits"/>
    <property type="match status" value="1"/>
</dbReference>
<dbReference type="RefSeq" id="WP_133688662.1">
    <property type="nucleotide sequence ID" value="NZ_SOAY01000014.1"/>
</dbReference>
<evidence type="ECO:0000313" key="3">
    <source>
        <dbReference type="EMBL" id="TDT40574.1"/>
    </source>
</evidence>
<dbReference type="OrthoDB" id="1429071at2"/>
<organism evidence="3 4">
    <name type="scientific">Maribacter spongiicola</name>
    <dbReference type="NCBI Taxonomy" id="1206753"/>
    <lineage>
        <taxon>Bacteria</taxon>
        <taxon>Pseudomonadati</taxon>
        <taxon>Bacteroidota</taxon>
        <taxon>Flavobacteriia</taxon>
        <taxon>Flavobacteriales</taxon>
        <taxon>Flavobacteriaceae</taxon>
        <taxon>Maribacter</taxon>
    </lineage>
</organism>
<dbReference type="Proteomes" id="UP000294749">
    <property type="component" value="Unassembled WGS sequence"/>
</dbReference>
<dbReference type="Gene3D" id="3.30.700.10">
    <property type="entry name" value="Glycoprotein, Type 4 Pilin"/>
    <property type="match status" value="1"/>
</dbReference>
<feature type="domain" description="Type II secretion system protein GspG C-terminal" evidence="2">
    <location>
        <begin position="79"/>
        <end position="152"/>
    </location>
</feature>
<keyword evidence="1" id="KW-0812">Transmembrane</keyword>